<feature type="compositionally biased region" description="Basic and acidic residues" evidence="6">
    <location>
        <begin position="1"/>
        <end position="15"/>
    </location>
</feature>
<dbReference type="STRING" id="1058.SAMN05421783_11223"/>
<dbReference type="InterPro" id="IPR050445">
    <property type="entry name" value="Bact_polysacc_biosynth/exp"/>
</dbReference>
<evidence type="ECO:0000259" key="7">
    <source>
        <dbReference type="Pfam" id="PF13614"/>
    </source>
</evidence>
<dbReference type="PANTHER" id="PTHR32309:SF31">
    <property type="entry name" value="CAPSULAR EXOPOLYSACCHARIDE FAMILY"/>
    <property type="match status" value="1"/>
</dbReference>
<dbReference type="InterPro" id="IPR025669">
    <property type="entry name" value="AAA_dom"/>
</dbReference>
<sequence>MERLKQALDRARAERAQATPTETEQPASAGKRAREPSRSTPTQTRDVVYQQTRGIEIDPRRLRDRRIVTPSMRDPAEAAYKVLRTTVLQKMRANGWNTLGVTGARQGNGKTLTTINLAISLAREMNQTVLVADFDLCHPAVARYLLDEPIPGISDYLRGEKSISEILFNPGIERLVVLPGNEPMADSSEKLSSPLVRDLVGELKTRYPDRFVLFDLPPVLAGDDVMAFAPNVDAFLLVVEDGVTTKDDLRRAYETLGSSQLLGTVLNKAVGDHDTYAYS</sequence>
<dbReference type="EMBL" id="FNNZ01000012">
    <property type="protein sequence ID" value="SDW99635.1"/>
    <property type="molecule type" value="Genomic_DNA"/>
</dbReference>
<dbReference type="Gene3D" id="3.40.50.300">
    <property type="entry name" value="P-loop containing nucleotide triphosphate hydrolases"/>
    <property type="match status" value="1"/>
</dbReference>
<dbReference type="PANTHER" id="PTHR32309">
    <property type="entry name" value="TYROSINE-PROTEIN KINASE"/>
    <property type="match status" value="1"/>
</dbReference>
<keyword evidence="5" id="KW-0829">Tyrosine-protein kinase</keyword>
<keyword evidence="4" id="KW-0067">ATP-binding</keyword>
<dbReference type="Pfam" id="PF13614">
    <property type="entry name" value="AAA_31"/>
    <property type="match status" value="1"/>
</dbReference>
<dbReference type="SUPFAM" id="SSF52540">
    <property type="entry name" value="P-loop containing nucleoside triphosphate hydrolases"/>
    <property type="match status" value="1"/>
</dbReference>
<evidence type="ECO:0000313" key="9">
    <source>
        <dbReference type="Proteomes" id="UP000198816"/>
    </source>
</evidence>
<keyword evidence="3" id="KW-0418">Kinase</keyword>
<evidence type="ECO:0000256" key="3">
    <source>
        <dbReference type="ARBA" id="ARBA00022777"/>
    </source>
</evidence>
<reference evidence="9" key="1">
    <citation type="submission" date="2016-10" db="EMBL/GenBank/DDBJ databases">
        <authorList>
            <person name="Varghese N."/>
            <person name="Submissions S."/>
        </authorList>
    </citation>
    <scope>NUCLEOTIDE SEQUENCE [LARGE SCALE GENOMIC DNA]</scope>
    <source>
        <strain evidence="9">DSM 217</strain>
    </source>
</reference>
<dbReference type="Proteomes" id="UP000198816">
    <property type="component" value="Unassembled WGS sequence"/>
</dbReference>
<dbReference type="RefSeq" id="WP_093032854.1">
    <property type="nucleotide sequence ID" value="NZ_FNNZ01000012.1"/>
</dbReference>
<dbReference type="InterPro" id="IPR027417">
    <property type="entry name" value="P-loop_NTPase"/>
</dbReference>
<dbReference type="AlphaFoldDB" id="A0A1H2Y3T1"/>
<name>A0A1H2Y3T1_THIRO</name>
<evidence type="ECO:0000256" key="4">
    <source>
        <dbReference type="ARBA" id="ARBA00022840"/>
    </source>
</evidence>
<organism evidence="8 9">
    <name type="scientific">Thiocapsa roseopersicina</name>
    <dbReference type="NCBI Taxonomy" id="1058"/>
    <lineage>
        <taxon>Bacteria</taxon>
        <taxon>Pseudomonadati</taxon>
        <taxon>Pseudomonadota</taxon>
        <taxon>Gammaproteobacteria</taxon>
        <taxon>Chromatiales</taxon>
        <taxon>Chromatiaceae</taxon>
        <taxon>Thiocapsa</taxon>
    </lineage>
</organism>
<evidence type="ECO:0000256" key="1">
    <source>
        <dbReference type="ARBA" id="ARBA00022679"/>
    </source>
</evidence>
<evidence type="ECO:0000256" key="5">
    <source>
        <dbReference type="ARBA" id="ARBA00023137"/>
    </source>
</evidence>
<dbReference type="OrthoDB" id="9775724at2"/>
<feature type="domain" description="AAA" evidence="7">
    <location>
        <begin position="105"/>
        <end position="221"/>
    </location>
</feature>
<evidence type="ECO:0000256" key="2">
    <source>
        <dbReference type="ARBA" id="ARBA00022741"/>
    </source>
</evidence>
<dbReference type="CDD" id="cd05387">
    <property type="entry name" value="BY-kinase"/>
    <property type="match status" value="1"/>
</dbReference>
<keyword evidence="1" id="KW-0808">Transferase</keyword>
<evidence type="ECO:0000256" key="6">
    <source>
        <dbReference type="SAM" id="MobiDB-lite"/>
    </source>
</evidence>
<protein>
    <submittedName>
        <fullName evidence="8">Chromosome partitioning ATPase, Mrp family, contains Fe-S cluster</fullName>
    </submittedName>
</protein>
<dbReference type="InterPro" id="IPR005702">
    <property type="entry name" value="Wzc-like_C"/>
</dbReference>
<proteinExistence type="predicted"/>
<keyword evidence="2" id="KW-0547">Nucleotide-binding</keyword>
<accession>A0A1H2Y3T1</accession>
<feature type="compositionally biased region" description="Polar residues" evidence="6">
    <location>
        <begin position="38"/>
        <end position="53"/>
    </location>
</feature>
<evidence type="ECO:0000313" key="8">
    <source>
        <dbReference type="EMBL" id="SDW99635.1"/>
    </source>
</evidence>
<feature type="region of interest" description="Disordered" evidence="6">
    <location>
        <begin position="1"/>
        <end position="55"/>
    </location>
</feature>
<gene>
    <name evidence="8" type="ORF">SAMN05421783_11223</name>
</gene>
<keyword evidence="9" id="KW-1185">Reference proteome</keyword>